<organism evidence="1">
    <name type="scientific">Oryza sativa subsp. japonica</name>
    <name type="common">Rice</name>
    <dbReference type="NCBI Taxonomy" id="39947"/>
    <lineage>
        <taxon>Eukaryota</taxon>
        <taxon>Viridiplantae</taxon>
        <taxon>Streptophyta</taxon>
        <taxon>Embryophyta</taxon>
        <taxon>Tracheophyta</taxon>
        <taxon>Spermatophyta</taxon>
        <taxon>Magnoliopsida</taxon>
        <taxon>Liliopsida</taxon>
        <taxon>Poales</taxon>
        <taxon>Poaceae</taxon>
        <taxon>BOP clade</taxon>
        <taxon>Oryzoideae</taxon>
        <taxon>Oryzeae</taxon>
        <taxon>Oryzinae</taxon>
        <taxon>Oryza</taxon>
        <taxon>Oryza sativa</taxon>
    </lineage>
</organism>
<protein>
    <submittedName>
        <fullName evidence="1">Uncharacterized protein</fullName>
    </submittedName>
</protein>
<accession>B9F9N5</accession>
<proteinExistence type="predicted"/>
<sequence>MDAYLNQEQRQQFSKQISSVVWMIRVDSAAKEDDLATKDYAYVAGVCMSPVGHILTSAHVVKPGVKYVGACTSWKAGWTPLRVVKTSMAYGMCLCQLEHESRKKTDYTNLAESGLLSVNQHVYGFGHPNLFKIPCDYSFVRGSVEYPCKDISELPSLNDLDRLLYEGLQKEGLKFDRMEAIVLTPRKVKHLMWLIDSSFRPKTIYQMHQDIPLIQIKNFHVSHCGSPVFLSSGHIVGIVLFKFHEINFAVHLSAIKEFLKEFDLMPQHVDAPSMAENAISDQTPTAEPAPASVATTETVDGSSEQHTLLGKGVDALFHICMHEVLDMRLSPNRTSVSCLESCC</sequence>
<dbReference type="Proteomes" id="UP000007752">
    <property type="component" value="Chromosome 3"/>
</dbReference>
<name>B9F9N5_ORYSJ</name>
<evidence type="ECO:0000313" key="1">
    <source>
        <dbReference type="EMBL" id="EEE59483.1"/>
    </source>
</evidence>
<dbReference type="SUPFAM" id="SSF50494">
    <property type="entry name" value="Trypsin-like serine proteases"/>
    <property type="match status" value="1"/>
</dbReference>
<dbReference type="InterPro" id="IPR009003">
    <property type="entry name" value="Peptidase_S1_PA"/>
</dbReference>
<reference evidence="1" key="1">
    <citation type="journal article" date="2005" name="PLoS Biol.">
        <title>The genomes of Oryza sativa: a history of duplications.</title>
        <authorList>
            <person name="Yu J."/>
            <person name="Wang J."/>
            <person name="Lin W."/>
            <person name="Li S."/>
            <person name="Li H."/>
            <person name="Zhou J."/>
            <person name="Ni P."/>
            <person name="Dong W."/>
            <person name="Hu S."/>
            <person name="Zeng C."/>
            <person name="Zhang J."/>
            <person name="Zhang Y."/>
            <person name="Li R."/>
            <person name="Xu Z."/>
            <person name="Li S."/>
            <person name="Li X."/>
            <person name="Zheng H."/>
            <person name="Cong L."/>
            <person name="Lin L."/>
            <person name="Yin J."/>
            <person name="Geng J."/>
            <person name="Li G."/>
            <person name="Shi J."/>
            <person name="Liu J."/>
            <person name="Lv H."/>
            <person name="Li J."/>
            <person name="Wang J."/>
            <person name="Deng Y."/>
            <person name="Ran L."/>
            <person name="Shi X."/>
            <person name="Wang X."/>
            <person name="Wu Q."/>
            <person name="Li C."/>
            <person name="Ren X."/>
            <person name="Wang J."/>
            <person name="Wang X."/>
            <person name="Li D."/>
            <person name="Liu D."/>
            <person name="Zhang X."/>
            <person name="Ji Z."/>
            <person name="Zhao W."/>
            <person name="Sun Y."/>
            <person name="Zhang Z."/>
            <person name="Bao J."/>
            <person name="Han Y."/>
            <person name="Dong L."/>
            <person name="Ji J."/>
            <person name="Chen P."/>
            <person name="Wu S."/>
            <person name="Liu J."/>
            <person name="Xiao Y."/>
            <person name="Bu D."/>
            <person name="Tan J."/>
            <person name="Yang L."/>
            <person name="Ye C."/>
            <person name="Zhang J."/>
            <person name="Xu J."/>
            <person name="Zhou Y."/>
            <person name="Yu Y."/>
            <person name="Zhang B."/>
            <person name="Zhuang S."/>
            <person name="Wei H."/>
            <person name="Liu B."/>
            <person name="Lei M."/>
            <person name="Yu H."/>
            <person name="Li Y."/>
            <person name="Xu H."/>
            <person name="Wei S."/>
            <person name="He X."/>
            <person name="Fang L."/>
            <person name="Zhang Z."/>
            <person name="Zhang Y."/>
            <person name="Huang X."/>
            <person name="Su Z."/>
            <person name="Tong W."/>
            <person name="Li J."/>
            <person name="Tong Z."/>
            <person name="Li S."/>
            <person name="Ye J."/>
            <person name="Wang L."/>
            <person name="Fang L."/>
            <person name="Lei T."/>
            <person name="Chen C."/>
            <person name="Chen H."/>
            <person name="Xu Z."/>
            <person name="Li H."/>
            <person name="Huang H."/>
            <person name="Zhang F."/>
            <person name="Xu H."/>
            <person name="Li N."/>
            <person name="Zhao C."/>
            <person name="Li S."/>
            <person name="Dong L."/>
            <person name="Huang Y."/>
            <person name="Li L."/>
            <person name="Xi Y."/>
            <person name="Qi Q."/>
            <person name="Li W."/>
            <person name="Zhang B."/>
            <person name="Hu W."/>
            <person name="Zhang Y."/>
            <person name="Tian X."/>
            <person name="Jiao Y."/>
            <person name="Liang X."/>
            <person name="Jin J."/>
            <person name="Gao L."/>
            <person name="Zheng W."/>
            <person name="Hao B."/>
            <person name="Liu S."/>
            <person name="Wang W."/>
            <person name="Yuan L."/>
            <person name="Cao M."/>
            <person name="McDermott J."/>
            <person name="Samudrala R."/>
            <person name="Wang J."/>
            <person name="Wong G.K."/>
            <person name="Yang H."/>
        </authorList>
    </citation>
    <scope>NUCLEOTIDE SEQUENCE [LARGE SCALE GENOMIC DNA]</scope>
</reference>
<reference evidence="1" key="2">
    <citation type="submission" date="2008-12" db="EMBL/GenBank/DDBJ databases">
        <title>Improved gene annotation of the rice (Oryza sativa) genomes.</title>
        <authorList>
            <person name="Wang J."/>
            <person name="Li R."/>
            <person name="Fan W."/>
            <person name="Huang Q."/>
            <person name="Zhang J."/>
            <person name="Zhou Y."/>
            <person name="Hu Y."/>
            <person name="Zi S."/>
            <person name="Li J."/>
            <person name="Ni P."/>
            <person name="Zheng H."/>
            <person name="Zhang Y."/>
            <person name="Zhao M."/>
            <person name="Hao Q."/>
            <person name="McDermott J."/>
            <person name="Samudrala R."/>
            <person name="Kristiansen K."/>
            <person name="Wong G.K.-S."/>
        </authorList>
    </citation>
    <scope>NUCLEOTIDE SEQUENCE</scope>
</reference>
<gene>
    <name evidence="1" type="ORF">OsJ_11701</name>
</gene>
<dbReference type="Pfam" id="PF13365">
    <property type="entry name" value="Trypsin_2"/>
    <property type="match status" value="1"/>
</dbReference>
<dbReference type="EMBL" id="CM000140">
    <property type="protein sequence ID" value="EEE59483.1"/>
    <property type="molecule type" value="Genomic_DNA"/>
</dbReference>
<dbReference type="AlphaFoldDB" id="B9F9N5"/>
<dbReference type="Gene3D" id="2.40.10.120">
    <property type="match status" value="1"/>
</dbReference>